<dbReference type="InterPro" id="IPR011009">
    <property type="entry name" value="Kinase-like_dom_sf"/>
</dbReference>
<protein>
    <recommendedName>
        <fullName evidence="2">Protein kinase domain-containing protein</fullName>
    </recommendedName>
</protein>
<proteinExistence type="predicted"/>
<accession>A0A6C0LS16</accession>
<reference evidence="1" key="1">
    <citation type="journal article" date="2020" name="Nature">
        <title>Giant virus diversity and host interactions through global metagenomics.</title>
        <authorList>
            <person name="Schulz F."/>
            <person name="Roux S."/>
            <person name="Paez-Espino D."/>
            <person name="Jungbluth S."/>
            <person name="Walsh D.A."/>
            <person name="Denef V.J."/>
            <person name="McMahon K.D."/>
            <person name="Konstantinidis K.T."/>
            <person name="Eloe-Fadrosh E.A."/>
            <person name="Kyrpides N.C."/>
            <person name="Woyke T."/>
        </authorList>
    </citation>
    <scope>NUCLEOTIDE SEQUENCE</scope>
    <source>
        <strain evidence="1">GVMAG-M-3300027969-2</strain>
    </source>
</reference>
<evidence type="ECO:0000313" key="1">
    <source>
        <dbReference type="EMBL" id="QHU32795.1"/>
    </source>
</evidence>
<dbReference type="SUPFAM" id="SSF56112">
    <property type="entry name" value="Protein kinase-like (PK-like)"/>
    <property type="match status" value="1"/>
</dbReference>
<sequence length="442" mass="53201">MCIFTNKIIYTECIMEYFNQYIFIKTNNETNKPRTALHSFQYFIQNSRIELISDSSAFGIVFKCMFQKKENKSPYFYINSQGELSNVKTIAIKLLLLCDYNYTINNDEPEQNTRLSWDYIDKTNKKGIKLYEKRDAFMNEIQMLLDVSEKGIYALNRNTPISLYSRIYSHTSAQYKLLEYILHRNCADKISRNSISQITSTFRNVQQKYNTNIYFGVAAMEYIESDYIVYCDIIKPIIFDEIKVIPGNENIHKYDSINLSKYSKRLRWMYNTTRYELLRLAIDTGYSQGDYHTENLLVNEKKRLTMIIDFGKGKEIIDNRDNIDLWMKIKKSNSDEESLQYLRDILLNIFETTFVENEKNSAEYKWLKNIDMEDYRIILFIHQLRELYTEKKTTKVFDMYFESRSEYVFNGYIYIDDKPFTQVEKYRYYFCKIPMRMLMRLF</sequence>
<dbReference type="EMBL" id="MN740541">
    <property type="protein sequence ID" value="QHU32795.1"/>
    <property type="molecule type" value="Genomic_DNA"/>
</dbReference>
<evidence type="ECO:0008006" key="2">
    <source>
        <dbReference type="Google" id="ProtNLM"/>
    </source>
</evidence>
<dbReference type="AlphaFoldDB" id="A0A6C0LS16"/>
<name>A0A6C0LS16_9ZZZZ</name>
<organism evidence="1">
    <name type="scientific">viral metagenome</name>
    <dbReference type="NCBI Taxonomy" id="1070528"/>
    <lineage>
        <taxon>unclassified sequences</taxon>
        <taxon>metagenomes</taxon>
        <taxon>organismal metagenomes</taxon>
    </lineage>
</organism>